<dbReference type="AlphaFoldDB" id="A0AAE1NL67"/>
<feature type="region of interest" description="Disordered" evidence="1">
    <location>
        <begin position="1"/>
        <end position="26"/>
    </location>
</feature>
<feature type="compositionally biased region" description="Basic and acidic residues" evidence="1">
    <location>
        <begin position="56"/>
        <end position="102"/>
    </location>
</feature>
<name>A0AAE1NL67_9EUCA</name>
<comment type="caution">
    <text evidence="2">The sequence shown here is derived from an EMBL/GenBank/DDBJ whole genome shotgun (WGS) entry which is preliminary data.</text>
</comment>
<keyword evidence="3" id="KW-1185">Reference proteome</keyword>
<evidence type="ECO:0000313" key="2">
    <source>
        <dbReference type="EMBL" id="KAK4291205.1"/>
    </source>
</evidence>
<evidence type="ECO:0000256" key="1">
    <source>
        <dbReference type="SAM" id="MobiDB-lite"/>
    </source>
</evidence>
<sequence length="102" mass="11684">MVVVGGGKGCGTEEECERKIGSRGGRGMSWEEERVGLNVAGRFEARGWMRVGWTDEGWKRERQQKGKEERGKRKGRRDGIMRKVEDEKEGRKKERGRGEEMG</sequence>
<dbReference type="Proteomes" id="UP001292094">
    <property type="component" value="Unassembled WGS sequence"/>
</dbReference>
<gene>
    <name evidence="2" type="ORF">Pmani_035951</name>
</gene>
<feature type="region of interest" description="Disordered" evidence="1">
    <location>
        <begin position="55"/>
        <end position="102"/>
    </location>
</feature>
<organism evidence="2 3">
    <name type="scientific">Petrolisthes manimaculis</name>
    <dbReference type="NCBI Taxonomy" id="1843537"/>
    <lineage>
        <taxon>Eukaryota</taxon>
        <taxon>Metazoa</taxon>
        <taxon>Ecdysozoa</taxon>
        <taxon>Arthropoda</taxon>
        <taxon>Crustacea</taxon>
        <taxon>Multicrustacea</taxon>
        <taxon>Malacostraca</taxon>
        <taxon>Eumalacostraca</taxon>
        <taxon>Eucarida</taxon>
        <taxon>Decapoda</taxon>
        <taxon>Pleocyemata</taxon>
        <taxon>Anomura</taxon>
        <taxon>Galatheoidea</taxon>
        <taxon>Porcellanidae</taxon>
        <taxon>Petrolisthes</taxon>
    </lineage>
</organism>
<protein>
    <submittedName>
        <fullName evidence="2">Uncharacterized protein</fullName>
    </submittedName>
</protein>
<accession>A0AAE1NL67</accession>
<reference evidence="2" key="1">
    <citation type="submission" date="2023-11" db="EMBL/GenBank/DDBJ databases">
        <title>Genome assemblies of two species of porcelain crab, Petrolisthes cinctipes and Petrolisthes manimaculis (Anomura: Porcellanidae).</title>
        <authorList>
            <person name="Angst P."/>
        </authorList>
    </citation>
    <scope>NUCLEOTIDE SEQUENCE</scope>
    <source>
        <strain evidence="2">PB745_02</strain>
        <tissue evidence="2">Gill</tissue>
    </source>
</reference>
<proteinExistence type="predicted"/>
<feature type="compositionally biased region" description="Gly residues" evidence="1">
    <location>
        <begin position="1"/>
        <end position="10"/>
    </location>
</feature>
<dbReference type="EMBL" id="JAWZYT010005223">
    <property type="protein sequence ID" value="KAK4291205.1"/>
    <property type="molecule type" value="Genomic_DNA"/>
</dbReference>
<evidence type="ECO:0000313" key="3">
    <source>
        <dbReference type="Proteomes" id="UP001292094"/>
    </source>
</evidence>